<dbReference type="GO" id="GO:0071011">
    <property type="term" value="C:precatalytic spliceosome"/>
    <property type="evidence" value="ECO:0007669"/>
    <property type="project" value="TreeGrafter"/>
</dbReference>
<dbReference type="InterPro" id="IPR010920">
    <property type="entry name" value="LSM_dom_sf"/>
</dbReference>
<dbReference type="GO" id="GO:0005685">
    <property type="term" value="C:U1 snRNP"/>
    <property type="evidence" value="ECO:0007669"/>
    <property type="project" value="TreeGrafter"/>
</dbReference>
<keyword evidence="6" id="KW-1185">Reference proteome</keyword>
<keyword evidence="3" id="KW-1133">Transmembrane helix</keyword>
<comment type="caution">
    <text evidence="5">The sequence shown here is derived from an EMBL/GenBank/DDBJ whole genome shotgun (WGS) entry which is preliminary data.</text>
</comment>
<feature type="transmembrane region" description="Helical" evidence="3">
    <location>
        <begin position="46"/>
        <end position="64"/>
    </location>
</feature>
<evidence type="ECO:0000256" key="3">
    <source>
        <dbReference type="SAM" id="Phobius"/>
    </source>
</evidence>
<dbReference type="Pfam" id="PF01423">
    <property type="entry name" value="LSM"/>
    <property type="match status" value="1"/>
</dbReference>
<keyword evidence="2" id="KW-0687">Ribonucleoprotein</keyword>
<dbReference type="GO" id="GO:0034719">
    <property type="term" value="C:SMN-Sm protein complex"/>
    <property type="evidence" value="ECO:0007669"/>
    <property type="project" value="TreeGrafter"/>
</dbReference>
<dbReference type="GO" id="GO:0071004">
    <property type="term" value="C:U2-type prespliceosome"/>
    <property type="evidence" value="ECO:0007669"/>
    <property type="project" value="TreeGrafter"/>
</dbReference>
<dbReference type="InterPro" id="IPR001163">
    <property type="entry name" value="Sm_dom_euk/arc"/>
</dbReference>
<reference evidence="5" key="1">
    <citation type="submission" date="2020-12" db="EMBL/GenBank/DDBJ databases">
        <authorList>
            <consortium name="Molecular Ecology Group"/>
        </authorList>
    </citation>
    <scope>NUCLEOTIDE SEQUENCE</scope>
    <source>
        <strain evidence="5">TBG_1078</strain>
    </source>
</reference>
<dbReference type="GO" id="GO:0005682">
    <property type="term" value="C:U5 snRNP"/>
    <property type="evidence" value="ECO:0007669"/>
    <property type="project" value="TreeGrafter"/>
</dbReference>
<dbReference type="PANTHER" id="PTHR10553">
    <property type="entry name" value="SMALL NUCLEAR RIBONUCLEOPROTEIN"/>
    <property type="match status" value="1"/>
</dbReference>
<protein>
    <submittedName>
        <fullName evidence="5">(raccoon dog) hypothetical protein</fullName>
    </submittedName>
</protein>
<proteinExistence type="inferred from homology"/>
<evidence type="ECO:0000256" key="1">
    <source>
        <dbReference type="ARBA" id="ARBA00006850"/>
    </source>
</evidence>
<dbReference type="GO" id="GO:0097526">
    <property type="term" value="C:spliceosomal tri-snRNP complex"/>
    <property type="evidence" value="ECO:0007669"/>
    <property type="project" value="TreeGrafter"/>
</dbReference>
<dbReference type="SUPFAM" id="SSF50182">
    <property type="entry name" value="Sm-like ribonucleoproteins"/>
    <property type="match status" value="1"/>
</dbReference>
<dbReference type="AlphaFoldDB" id="A0A811ZRE0"/>
<sequence length="65" mass="7200">MEKKLKPPSLKGGRHVQGILQGFDLFMNLVMDECVKMVTSAKQNNIGMVTHNGIIMISAFLVLII</sequence>
<dbReference type="GO" id="GO:0005689">
    <property type="term" value="C:U12-type spliceosomal complex"/>
    <property type="evidence" value="ECO:0007669"/>
    <property type="project" value="TreeGrafter"/>
</dbReference>
<evidence type="ECO:0000259" key="4">
    <source>
        <dbReference type="Pfam" id="PF01423"/>
    </source>
</evidence>
<feature type="domain" description="Sm" evidence="4">
    <location>
        <begin position="10"/>
        <end position="49"/>
    </location>
</feature>
<comment type="similarity">
    <text evidence="1">Belongs to the snRNP Sm proteins family.</text>
</comment>
<dbReference type="GO" id="GO:0005686">
    <property type="term" value="C:U2 snRNP"/>
    <property type="evidence" value="ECO:0007669"/>
    <property type="project" value="TreeGrafter"/>
</dbReference>
<dbReference type="EMBL" id="CAJHUB010000775">
    <property type="protein sequence ID" value="CAD7691668.1"/>
    <property type="molecule type" value="Genomic_DNA"/>
</dbReference>
<organism evidence="5 6">
    <name type="scientific">Nyctereutes procyonoides</name>
    <name type="common">Raccoon dog</name>
    <name type="synonym">Canis procyonoides</name>
    <dbReference type="NCBI Taxonomy" id="34880"/>
    <lineage>
        <taxon>Eukaryota</taxon>
        <taxon>Metazoa</taxon>
        <taxon>Chordata</taxon>
        <taxon>Craniata</taxon>
        <taxon>Vertebrata</taxon>
        <taxon>Euteleostomi</taxon>
        <taxon>Mammalia</taxon>
        <taxon>Eutheria</taxon>
        <taxon>Laurasiatheria</taxon>
        <taxon>Carnivora</taxon>
        <taxon>Caniformia</taxon>
        <taxon>Canidae</taxon>
        <taxon>Nyctereutes</taxon>
    </lineage>
</organism>
<keyword evidence="3" id="KW-0472">Membrane</keyword>
<evidence type="ECO:0000313" key="5">
    <source>
        <dbReference type="EMBL" id="CAD7691668.1"/>
    </source>
</evidence>
<accession>A0A811ZRE0</accession>
<dbReference type="GO" id="GO:0071013">
    <property type="term" value="C:catalytic step 2 spliceosome"/>
    <property type="evidence" value="ECO:0007669"/>
    <property type="project" value="TreeGrafter"/>
</dbReference>
<dbReference type="GO" id="GO:0000398">
    <property type="term" value="P:mRNA splicing, via spliceosome"/>
    <property type="evidence" value="ECO:0007669"/>
    <property type="project" value="TreeGrafter"/>
</dbReference>
<evidence type="ECO:0000313" key="6">
    <source>
        <dbReference type="Proteomes" id="UP000645828"/>
    </source>
</evidence>
<dbReference type="Proteomes" id="UP000645828">
    <property type="component" value="Unassembled WGS sequence"/>
</dbReference>
<gene>
    <name evidence="5" type="ORF">NYPRO_LOCUS24462</name>
</gene>
<dbReference type="GO" id="GO:0003723">
    <property type="term" value="F:RNA binding"/>
    <property type="evidence" value="ECO:0007669"/>
    <property type="project" value="TreeGrafter"/>
</dbReference>
<dbReference type="InterPro" id="IPR044641">
    <property type="entry name" value="Lsm7/SmG-like"/>
</dbReference>
<evidence type="ECO:0000256" key="2">
    <source>
        <dbReference type="ARBA" id="ARBA00023274"/>
    </source>
</evidence>
<dbReference type="GO" id="GO:0043186">
    <property type="term" value="C:P granule"/>
    <property type="evidence" value="ECO:0007669"/>
    <property type="project" value="TreeGrafter"/>
</dbReference>
<name>A0A811ZRE0_NYCPR</name>
<keyword evidence="3" id="KW-0812">Transmembrane</keyword>
<dbReference type="GO" id="GO:0005687">
    <property type="term" value="C:U4 snRNP"/>
    <property type="evidence" value="ECO:0007669"/>
    <property type="project" value="TreeGrafter"/>
</dbReference>
<dbReference type="PANTHER" id="PTHR10553:SF26">
    <property type="entry name" value="SMALL NUCLEAR RIBONUCLEOPROTEIN G-RELATED"/>
    <property type="match status" value="1"/>
</dbReference>
<dbReference type="Gene3D" id="2.30.30.100">
    <property type="match status" value="1"/>
</dbReference>